<dbReference type="GO" id="GO:0016891">
    <property type="term" value="F:RNA endonuclease activity producing 5'-phosphomonoesters, hydrolytic mechanism"/>
    <property type="evidence" value="ECO:0007669"/>
    <property type="project" value="TreeGrafter"/>
</dbReference>
<keyword evidence="1" id="KW-0378">Hydrolase</keyword>
<feature type="transmembrane region" description="Helical" evidence="4">
    <location>
        <begin position="481"/>
        <end position="501"/>
    </location>
</feature>
<dbReference type="InterPro" id="IPR051406">
    <property type="entry name" value="PLD_domain"/>
</dbReference>
<dbReference type="SMART" id="SM00155">
    <property type="entry name" value="PLDc"/>
    <property type="match status" value="2"/>
</dbReference>
<dbReference type="CDD" id="cd09128">
    <property type="entry name" value="PLDc_unchar1_2"/>
    <property type="match status" value="1"/>
</dbReference>
<feature type="domain" description="PLD phosphodiesterase" evidence="5">
    <location>
        <begin position="420"/>
        <end position="446"/>
    </location>
</feature>
<keyword evidence="4" id="KW-0812">Transmembrane</keyword>
<comment type="caution">
    <text evidence="6">The sequence shown here is derived from an EMBL/GenBank/DDBJ whole genome shotgun (WGS) entry which is preliminary data.</text>
</comment>
<dbReference type="GO" id="GO:0016042">
    <property type="term" value="P:lipid catabolic process"/>
    <property type="evidence" value="ECO:0007669"/>
    <property type="project" value="UniProtKB-KW"/>
</dbReference>
<accession>A0AAV3T4J8</accession>
<dbReference type="AlphaFoldDB" id="A0AAV3T4J8"/>
<dbReference type="InterPro" id="IPR001736">
    <property type="entry name" value="PLipase_D/transphosphatidylase"/>
</dbReference>
<dbReference type="Pfam" id="PF13091">
    <property type="entry name" value="PLDc_2"/>
    <property type="match status" value="2"/>
</dbReference>
<dbReference type="SUPFAM" id="SSF56024">
    <property type="entry name" value="Phospholipase D/nuclease"/>
    <property type="match status" value="2"/>
</dbReference>
<evidence type="ECO:0000313" key="7">
    <source>
        <dbReference type="Proteomes" id="UP001500194"/>
    </source>
</evidence>
<dbReference type="PANTHER" id="PTHR43856:SF1">
    <property type="entry name" value="MITOCHONDRIAL CARDIOLIPIN HYDROLASE"/>
    <property type="match status" value="1"/>
</dbReference>
<evidence type="ECO:0000256" key="4">
    <source>
        <dbReference type="SAM" id="Phobius"/>
    </source>
</evidence>
<evidence type="ECO:0000256" key="3">
    <source>
        <dbReference type="ARBA" id="ARBA00023098"/>
    </source>
</evidence>
<dbReference type="Proteomes" id="UP001500194">
    <property type="component" value="Unassembled WGS sequence"/>
</dbReference>
<sequence length="525" mass="56514">MFRALALALVLSVSFAGVVPNPATDGDRGEYVTLTVPENTRLGAYTLSDGEDTVRLPGRTVSGRVALAGDPALARNLTDAPVVRVPGFPRLANGGEPLVLRRNGTVVDRLTYENAPESEVFADGGWRPLGATAFATASASDVPVSAFALPDAPERVLAALRGAEERVLLAGYTFSSPRVARVLAAAADRGVTVRVLVEGGPVGGVTDASARVLDRLAASGVGVRVLDGPRSRYAYHHAKYAVADDRALVTSENWKPGGVGGHATRGWGVVLRDPGLADRLAAVHRADSTWRDGIPWREYRANATFQDGAPATASYRSDFDAWNGIADASVFVTPEDGHATTLGVVRNASDRLLVQQVRIDDDRFLNATLDAARRGVRTHVLLGGAWYVREENRALAERLRETAREEGLSLRARVVDPRSRFDHLHVKGVVTEDAALVGSLNWNHESVTNNREVMVVLRGERVADYYAGVFRADWRGGVWRLPLELLAVTLIVVLGAMGVLWRRVSFTGSGRNGVPRRAPRPPSSR</sequence>
<protein>
    <submittedName>
        <fullName evidence="6">Phospholipase D-like domain-containing protein</fullName>
    </submittedName>
</protein>
<dbReference type="PANTHER" id="PTHR43856">
    <property type="entry name" value="CARDIOLIPIN HYDROLASE"/>
    <property type="match status" value="1"/>
</dbReference>
<gene>
    <name evidence="6" type="ORF">GCM10009019_23480</name>
</gene>
<organism evidence="6 7">
    <name type="scientific">Salarchaeum japonicum</name>
    <dbReference type="NCBI Taxonomy" id="555573"/>
    <lineage>
        <taxon>Archaea</taxon>
        <taxon>Methanobacteriati</taxon>
        <taxon>Methanobacteriota</taxon>
        <taxon>Stenosarchaea group</taxon>
        <taxon>Halobacteria</taxon>
        <taxon>Halobacteriales</taxon>
        <taxon>Halobacteriaceae</taxon>
    </lineage>
</organism>
<dbReference type="GeneID" id="68572967"/>
<dbReference type="RefSeq" id="WP_227259566.1">
    <property type="nucleotide sequence ID" value="NZ_BAAADU010000002.1"/>
</dbReference>
<reference evidence="6 7" key="1">
    <citation type="journal article" date="2019" name="Int. J. Syst. Evol. Microbiol.">
        <title>The Global Catalogue of Microorganisms (GCM) 10K type strain sequencing project: providing services to taxonomists for standard genome sequencing and annotation.</title>
        <authorList>
            <consortium name="The Broad Institute Genomics Platform"/>
            <consortium name="The Broad Institute Genome Sequencing Center for Infectious Disease"/>
            <person name="Wu L."/>
            <person name="Ma J."/>
        </authorList>
    </citation>
    <scope>NUCLEOTIDE SEQUENCE [LARGE SCALE GENOMIC DNA]</scope>
    <source>
        <strain evidence="6 7">JCM 16327</strain>
    </source>
</reference>
<keyword evidence="4" id="KW-0472">Membrane</keyword>
<dbReference type="EMBL" id="BAAADU010000002">
    <property type="protein sequence ID" value="GAA0658425.1"/>
    <property type="molecule type" value="Genomic_DNA"/>
</dbReference>
<keyword evidence="2" id="KW-0442">Lipid degradation</keyword>
<keyword evidence="3" id="KW-0443">Lipid metabolism</keyword>
<dbReference type="Gene3D" id="3.30.870.10">
    <property type="entry name" value="Endonuclease Chain A"/>
    <property type="match status" value="2"/>
</dbReference>
<dbReference type="InterPro" id="IPR025202">
    <property type="entry name" value="PLD-like_dom"/>
</dbReference>
<feature type="domain" description="PLD phosphodiesterase" evidence="5">
    <location>
        <begin position="232"/>
        <end position="258"/>
    </location>
</feature>
<keyword evidence="4" id="KW-1133">Transmembrane helix</keyword>
<proteinExistence type="predicted"/>
<name>A0AAV3T4J8_9EURY</name>
<evidence type="ECO:0000313" key="6">
    <source>
        <dbReference type="EMBL" id="GAA0658425.1"/>
    </source>
</evidence>
<evidence type="ECO:0000259" key="5">
    <source>
        <dbReference type="SMART" id="SM00155"/>
    </source>
</evidence>
<keyword evidence="7" id="KW-1185">Reference proteome</keyword>
<evidence type="ECO:0000256" key="2">
    <source>
        <dbReference type="ARBA" id="ARBA00022963"/>
    </source>
</evidence>
<evidence type="ECO:0000256" key="1">
    <source>
        <dbReference type="ARBA" id="ARBA00022801"/>
    </source>
</evidence>